<dbReference type="InterPro" id="IPR032710">
    <property type="entry name" value="NTF2-like_dom_sf"/>
</dbReference>
<protein>
    <recommendedName>
        <fullName evidence="2">SnoaL-like domain-containing protein</fullName>
    </recommendedName>
</protein>
<evidence type="ECO:0000313" key="3">
    <source>
        <dbReference type="EMBL" id="MRG94317.1"/>
    </source>
</evidence>
<accession>A0A6N7PRQ9</accession>
<comment type="caution">
    <text evidence="3">The sequence shown here is derived from an EMBL/GenBank/DDBJ whole genome shotgun (WGS) entry which is preliminary data.</text>
</comment>
<evidence type="ECO:0000256" key="1">
    <source>
        <dbReference type="SAM" id="MobiDB-lite"/>
    </source>
</evidence>
<keyword evidence="4" id="KW-1185">Reference proteome</keyword>
<organism evidence="3 4">
    <name type="scientific">Polyangium spumosum</name>
    <dbReference type="NCBI Taxonomy" id="889282"/>
    <lineage>
        <taxon>Bacteria</taxon>
        <taxon>Pseudomonadati</taxon>
        <taxon>Myxococcota</taxon>
        <taxon>Polyangia</taxon>
        <taxon>Polyangiales</taxon>
        <taxon>Polyangiaceae</taxon>
        <taxon>Polyangium</taxon>
    </lineage>
</organism>
<dbReference type="Pfam" id="PF13577">
    <property type="entry name" value="SnoaL_4"/>
    <property type="match status" value="1"/>
</dbReference>
<feature type="region of interest" description="Disordered" evidence="1">
    <location>
        <begin position="1"/>
        <end position="33"/>
    </location>
</feature>
<dbReference type="OrthoDB" id="5515659at2"/>
<evidence type="ECO:0000313" key="4">
    <source>
        <dbReference type="Proteomes" id="UP000440224"/>
    </source>
</evidence>
<name>A0A6N7PRQ9_9BACT</name>
<sequence length="230" mass="24696">MSSRASSRPENPLRRRGSMNSDSRVHRPRRGRTLRGSGAKCISLLAIALVSLFAACEPVDEPPAEAPQGEPDLASLEARISVLEAKEEIRSTLLAFAAVVDSADPERLPDLLPSLTDDFVLDAVDFNGQVHHFEGVVEVLTGFGPIMKDADANLMPSAIDVELDGDTAYASFKFANSVKPPPQLDLPVDEKVLLFAANSAVFHKKNGAWKLASFELLHSLAYPGSLAPAP</sequence>
<dbReference type="AlphaFoldDB" id="A0A6N7PRQ9"/>
<dbReference type="InterPro" id="IPR037401">
    <property type="entry name" value="SnoaL-like"/>
</dbReference>
<proteinExistence type="predicted"/>
<dbReference type="Proteomes" id="UP000440224">
    <property type="component" value="Unassembled WGS sequence"/>
</dbReference>
<dbReference type="EMBL" id="WJIE01000005">
    <property type="protein sequence ID" value="MRG94317.1"/>
    <property type="molecule type" value="Genomic_DNA"/>
</dbReference>
<gene>
    <name evidence="3" type="ORF">GF068_20680</name>
</gene>
<dbReference type="SUPFAM" id="SSF54427">
    <property type="entry name" value="NTF2-like"/>
    <property type="match status" value="1"/>
</dbReference>
<dbReference type="Gene3D" id="3.10.450.50">
    <property type="match status" value="1"/>
</dbReference>
<feature type="domain" description="SnoaL-like" evidence="2">
    <location>
        <begin position="82"/>
        <end position="213"/>
    </location>
</feature>
<reference evidence="3 4" key="1">
    <citation type="submission" date="2019-10" db="EMBL/GenBank/DDBJ databases">
        <title>A soil myxobacterium in the family Polyangiaceae.</title>
        <authorList>
            <person name="Li Y."/>
            <person name="Wang J."/>
        </authorList>
    </citation>
    <scope>NUCLEOTIDE SEQUENCE [LARGE SCALE GENOMIC DNA]</scope>
    <source>
        <strain evidence="3 4">DSM 14734</strain>
    </source>
</reference>
<evidence type="ECO:0000259" key="2">
    <source>
        <dbReference type="Pfam" id="PF13577"/>
    </source>
</evidence>